<dbReference type="InParanoid" id="A0A084R1V7"/>
<name>A0A084R1V7_STAC4</name>
<dbReference type="OrthoDB" id="5382128at2759"/>
<dbReference type="EMBL" id="KL659284">
    <property type="protein sequence ID" value="KFA70192.1"/>
    <property type="molecule type" value="Genomic_DNA"/>
</dbReference>
<keyword evidence="2" id="KW-1185">Reference proteome</keyword>
<dbReference type="HOGENOM" id="CLU_1679103_0_0_1"/>
<sequence>MSAPPTYHMEVRVGDRVRSTSQAKFLGEIWADVFDSDCIVCLQNFDPPQQLPIPTFTFTISNKVEGSGTTEALTIPLRIYNRHLACIAENQINYFLISHFWDESVAVANDSRSSNDEAEILVPRCLWGTFAAVEAEYGPDIELWHDYISIPQWQRDT</sequence>
<protein>
    <recommendedName>
        <fullName evidence="3">Heterokaryon incompatibility domain-containing protein</fullName>
    </recommendedName>
</protein>
<dbReference type="AlphaFoldDB" id="A0A084R1V7"/>
<evidence type="ECO:0008006" key="3">
    <source>
        <dbReference type="Google" id="ProtNLM"/>
    </source>
</evidence>
<dbReference type="Proteomes" id="UP000028524">
    <property type="component" value="Unassembled WGS sequence"/>
</dbReference>
<accession>A0A084R1V7</accession>
<reference evidence="1 2" key="1">
    <citation type="journal article" date="2014" name="BMC Genomics">
        <title>Comparative genome sequencing reveals chemotype-specific gene clusters in the toxigenic black mold Stachybotrys.</title>
        <authorList>
            <person name="Semeiks J."/>
            <person name="Borek D."/>
            <person name="Otwinowski Z."/>
            <person name="Grishin N.V."/>
        </authorList>
    </citation>
    <scope>NUCLEOTIDE SEQUENCE [LARGE SCALE GENOMIC DNA]</scope>
    <source>
        <strain evidence="1 2">IBT 40285</strain>
    </source>
</reference>
<evidence type="ECO:0000313" key="1">
    <source>
        <dbReference type="EMBL" id="KFA70192.1"/>
    </source>
</evidence>
<evidence type="ECO:0000313" key="2">
    <source>
        <dbReference type="Proteomes" id="UP000028524"/>
    </source>
</evidence>
<organism evidence="1 2">
    <name type="scientific">Stachybotrys chlorohalonatus (strain IBT 40285)</name>
    <dbReference type="NCBI Taxonomy" id="1283841"/>
    <lineage>
        <taxon>Eukaryota</taxon>
        <taxon>Fungi</taxon>
        <taxon>Dikarya</taxon>
        <taxon>Ascomycota</taxon>
        <taxon>Pezizomycotina</taxon>
        <taxon>Sordariomycetes</taxon>
        <taxon>Hypocreomycetidae</taxon>
        <taxon>Hypocreales</taxon>
        <taxon>Stachybotryaceae</taxon>
        <taxon>Stachybotrys</taxon>
    </lineage>
</organism>
<gene>
    <name evidence="1" type="ORF">S40285_04422</name>
</gene>
<proteinExistence type="predicted"/>